<dbReference type="GO" id="GO:0016567">
    <property type="term" value="P:protein ubiquitination"/>
    <property type="evidence" value="ECO:0007669"/>
    <property type="project" value="TreeGrafter"/>
</dbReference>
<keyword evidence="8" id="KW-1185">Reference proteome</keyword>
<comment type="similarity">
    <text evidence="1">Belongs to the bifunctional nuclease family.</text>
</comment>
<dbReference type="SUPFAM" id="SSF103256">
    <property type="entry name" value="Hypothetical protein TM0160"/>
    <property type="match status" value="1"/>
</dbReference>
<feature type="domain" description="UVR" evidence="5">
    <location>
        <begin position="298"/>
        <end position="328"/>
    </location>
</feature>
<feature type="region of interest" description="Disordered" evidence="4">
    <location>
        <begin position="27"/>
        <end position="48"/>
    </location>
</feature>
<gene>
    <name evidence="7" type="ORF">Dsin_011441</name>
</gene>
<comment type="caution">
    <text evidence="7">The sequence shown here is derived from an EMBL/GenBank/DDBJ whole genome shotgun (WGS) entry which is preliminary data.</text>
</comment>
<dbReference type="EMBL" id="JANJYJ010000003">
    <property type="protein sequence ID" value="KAK3224416.1"/>
    <property type="molecule type" value="Genomic_DNA"/>
</dbReference>
<dbReference type="Pfam" id="PF02577">
    <property type="entry name" value="BFN_dom"/>
    <property type="match status" value="1"/>
</dbReference>
<dbReference type="GO" id="GO:0030891">
    <property type="term" value="C:VCB complex"/>
    <property type="evidence" value="ECO:0007669"/>
    <property type="project" value="TreeGrafter"/>
</dbReference>
<reference evidence="7" key="1">
    <citation type="journal article" date="2023" name="Plant J.">
        <title>Genome sequences and population genomics provide insights into the demographic history, inbreeding, and mutation load of two 'living fossil' tree species of Dipteronia.</title>
        <authorList>
            <person name="Feng Y."/>
            <person name="Comes H.P."/>
            <person name="Chen J."/>
            <person name="Zhu S."/>
            <person name="Lu R."/>
            <person name="Zhang X."/>
            <person name="Li P."/>
            <person name="Qiu J."/>
            <person name="Olsen K.M."/>
            <person name="Qiu Y."/>
        </authorList>
    </citation>
    <scope>NUCLEOTIDE SEQUENCE</scope>
    <source>
        <strain evidence="7">NBL</strain>
    </source>
</reference>
<evidence type="ECO:0000259" key="5">
    <source>
        <dbReference type="PROSITE" id="PS50151"/>
    </source>
</evidence>
<dbReference type="Proteomes" id="UP001281410">
    <property type="component" value="Unassembled WGS sequence"/>
</dbReference>
<dbReference type="InterPro" id="IPR036104">
    <property type="entry name" value="BFN_sf"/>
</dbReference>
<dbReference type="Pfam" id="PF02151">
    <property type="entry name" value="UVR"/>
    <property type="match status" value="1"/>
</dbReference>
<keyword evidence="2" id="KW-0540">Nuclease</keyword>
<evidence type="ECO:0008006" key="9">
    <source>
        <dbReference type="Google" id="ProtNLM"/>
    </source>
</evidence>
<dbReference type="GO" id="GO:0004518">
    <property type="term" value="F:nuclease activity"/>
    <property type="evidence" value="ECO:0007669"/>
    <property type="project" value="UniProtKB-UniRule"/>
</dbReference>
<sequence>MLRVHLCVRTLSSSLVTLTDHHHQTNITSLSSNPIASSSSSSSSSSSHSSIRLCFATKRRRSGHLSCQSSRRSLFTVRSSNADDHDDYVEASLLIPETISHYRMRRQGFRESSKRHSSSFSQLASVSAPAREPRGDVTSIGHHFLRRFQNPTIFLKISCFGDYLLPIIVGEFAIERLIDALRGDAIESCPDQFQFVRDVVERLGYEVKMVRITERVANTYLAKLYLNEPGDNNVISVDLRPSDAINVANQCKAPIYVSKQIFVADAIRVGRLRALKPTYDVYLDSAAEGPDLLTEELDLLRNMDIAVKEERFKDAAKLRDELIKLRNYKDNV</sequence>
<dbReference type="PROSITE" id="PS51658">
    <property type="entry name" value="BFN"/>
    <property type="match status" value="1"/>
</dbReference>
<feature type="domain" description="BFN" evidence="6">
    <location>
        <begin position="132"/>
        <end position="269"/>
    </location>
</feature>
<dbReference type="GO" id="GO:0005634">
    <property type="term" value="C:nucleus"/>
    <property type="evidence" value="ECO:0007669"/>
    <property type="project" value="TreeGrafter"/>
</dbReference>
<evidence type="ECO:0000313" key="8">
    <source>
        <dbReference type="Proteomes" id="UP001281410"/>
    </source>
</evidence>
<name>A0AAE0AU91_9ROSI</name>
<evidence type="ECO:0000256" key="2">
    <source>
        <dbReference type="ARBA" id="ARBA00022722"/>
    </source>
</evidence>
<protein>
    <recommendedName>
        <fullName evidence="9">BFN domain-containing protein</fullName>
    </recommendedName>
</protein>
<dbReference type="AlphaFoldDB" id="A0AAE0AU91"/>
<evidence type="ECO:0000313" key="7">
    <source>
        <dbReference type="EMBL" id="KAK3224416.1"/>
    </source>
</evidence>
<feature type="compositionally biased region" description="Low complexity" evidence="4">
    <location>
        <begin position="29"/>
        <end position="48"/>
    </location>
</feature>
<evidence type="ECO:0000256" key="3">
    <source>
        <dbReference type="ARBA" id="ARBA00025428"/>
    </source>
</evidence>
<accession>A0AAE0AU91</accession>
<dbReference type="PANTHER" id="PTHR15160:SF1">
    <property type="entry name" value="VON HIPPEL-LINDAU DISEASE TUMOR SUPPRESSOR"/>
    <property type="match status" value="1"/>
</dbReference>
<evidence type="ECO:0000259" key="6">
    <source>
        <dbReference type="PROSITE" id="PS51658"/>
    </source>
</evidence>
<organism evidence="7 8">
    <name type="scientific">Dipteronia sinensis</name>
    <dbReference type="NCBI Taxonomy" id="43782"/>
    <lineage>
        <taxon>Eukaryota</taxon>
        <taxon>Viridiplantae</taxon>
        <taxon>Streptophyta</taxon>
        <taxon>Embryophyta</taxon>
        <taxon>Tracheophyta</taxon>
        <taxon>Spermatophyta</taxon>
        <taxon>Magnoliopsida</taxon>
        <taxon>eudicotyledons</taxon>
        <taxon>Gunneridae</taxon>
        <taxon>Pentapetalae</taxon>
        <taxon>rosids</taxon>
        <taxon>malvids</taxon>
        <taxon>Sapindales</taxon>
        <taxon>Sapindaceae</taxon>
        <taxon>Hippocastanoideae</taxon>
        <taxon>Acereae</taxon>
        <taxon>Dipteronia</taxon>
    </lineage>
</organism>
<proteinExistence type="inferred from homology"/>
<dbReference type="PROSITE" id="PS50151">
    <property type="entry name" value="UVR"/>
    <property type="match status" value="1"/>
</dbReference>
<dbReference type="InterPro" id="IPR001943">
    <property type="entry name" value="UVR_dom"/>
</dbReference>
<dbReference type="InterPro" id="IPR003729">
    <property type="entry name" value="Bi_nuclease_dom"/>
</dbReference>
<evidence type="ECO:0000256" key="4">
    <source>
        <dbReference type="SAM" id="MobiDB-lite"/>
    </source>
</evidence>
<dbReference type="Gene3D" id="3.10.690.10">
    <property type="entry name" value="Bifunctional nuclease domain"/>
    <property type="match status" value="1"/>
</dbReference>
<keyword evidence="2" id="KW-0378">Hydrolase</keyword>
<dbReference type="PANTHER" id="PTHR15160">
    <property type="entry name" value="VON HIPPEL-LINDAU PROTEIN"/>
    <property type="match status" value="1"/>
</dbReference>
<evidence type="ECO:0000256" key="1">
    <source>
        <dbReference type="ARBA" id="ARBA00009095"/>
    </source>
</evidence>
<comment type="function">
    <text evidence="3">Bifunctional nuclease with both RNase and DNase activities. Involved in basal defense response. Participates in abscisic acid-derived callose deposition following infection by a necrotrophic pathogen.</text>
</comment>